<evidence type="ECO:0000313" key="6">
    <source>
        <dbReference type="EMBL" id="SCG37478.1"/>
    </source>
</evidence>
<evidence type="ECO:0000259" key="5">
    <source>
        <dbReference type="Pfam" id="PF08281"/>
    </source>
</evidence>
<dbReference type="Gene3D" id="1.10.10.10">
    <property type="entry name" value="Winged helix-like DNA-binding domain superfamily/Winged helix DNA-binding domain"/>
    <property type="match status" value="1"/>
</dbReference>
<keyword evidence="3" id="KW-0731">Sigma factor</keyword>
<evidence type="ECO:0000256" key="2">
    <source>
        <dbReference type="ARBA" id="ARBA00023015"/>
    </source>
</evidence>
<evidence type="ECO:0000256" key="3">
    <source>
        <dbReference type="ARBA" id="ARBA00023082"/>
    </source>
</evidence>
<dbReference type="Gene3D" id="1.10.10.60">
    <property type="entry name" value="Homeodomain-like"/>
    <property type="match status" value="1"/>
</dbReference>
<dbReference type="AlphaFoldDB" id="A0A1C5GUM3"/>
<dbReference type="Pfam" id="PF08281">
    <property type="entry name" value="Sigma70_r4_2"/>
    <property type="match status" value="1"/>
</dbReference>
<comment type="similarity">
    <text evidence="1">Belongs to the sigma-70 factor family. ECF subfamily.</text>
</comment>
<dbReference type="RefSeq" id="WP_088969009.1">
    <property type="nucleotide sequence ID" value="NZ_JBHLYF010000009.1"/>
</dbReference>
<proteinExistence type="inferred from homology"/>
<reference evidence="6 7" key="1">
    <citation type="submission" date="2016-06" db="EMBL/GenBank/DDBJ databases">
        <authorList>
            <person name="Kjaerup R.B."/>
            <person name="Dalgaard T.S."/>
            <person name="Juul-Madsen H.R."/>
        </authorList>
    </citation>
    <scope>NUCLEOTIDE SEQUENCE [LARGE SCALE GENOMIC DNA]</scope>
    <source>
        <strain evidence="6 7">DSM 45097</strain>
    </source>
</reference>
<evidence type="ECO:0000256" key="4">
    <source>
        <dbReference type="ARBA" id="ARBA00023163"/>
    </source>
</evidence>
<dbReference type="SUPFAM" id="SSF88659">
    <property type="entry name" value="Sigma3 and sigma4 domains of RNA polymerase sigma factors"/>
    <property type="match status" value="1"/>
</dbReference>
<dbReference type="InterPro" id="IPR013324">
    <property type="entry name" value="RNA_pol_sigma_r3/r4-like"/>
</dbReference>
<keyword evidence="4" id="KW-0804">Transcription</keyword>
<dbReference type="Proteomes" id="UP000198210">
    <property type="component" value="Chromosome I"/>
</dbReference>
<dbReference type="InterPro" id="IPR013249">
    <property type="entry name" value="RNA_pol_sigma70_r4_t2"/>
</dbReference>
<gene>
    <name evidence="6" type="ORF">GA0074704_0531</name>
</gene>
<keyword evidence="7" id="KW-1185">Reference proteome</keyword>
<sequence>MALSEAQINAVIDRADRGESLTGLAEEYGVTRQAVRGLLRRRGIPPRRSGRLTDHQREAVVRRYLEGASIAQIAREVGVSEPSVRGLLLRRGVPLRVHTLNHGAFDELTPTACYWAGFLFADGSVTARQGHLPTVSVGLAECDRDHLVALRTFLGSTSSISAPNPKLRSCQFAVRSTQLADRLLQLGRYTGSVNEQLTSSRDFWRGVVDGDGSIGAYAKRPGGPLSPQFRLVGRPRLLEPFVDFLSERVSCNLTVRPHKTIATVGTTGRPARGIIDLLYRDAETALSRKAERAAAIVRAGDHLVLRVRSAES</sequence>
<feature type="domain" description="RNA polymerase sigma factor 70 region 4 type 2" evidence="5">
    <location>
        <begin position="51"/>
        <end position="90"/>
    </location>
</feature>
<dbReference type="GO" id="GO:0016987">
    <property type="term" value="F:sigma factor activity"/>
    <property type="evidence" value="ECO:0007669"/>
    <property type="project" value="UniProtKB-KW"/>
</dbReference>
<accession>A0A1C5GUM3</accession>
<organism evidence="6 7">
    <name type="scientific">Micromonospora siamensis</name>
    <dbReference type="NCBI Taxonomy" id="299152"/>
    <lineage>
        <taxon>Bacteria</taxon>
        <taxon>Bacillati</taxon>
        <taxon>Actinomycetota</taxon>
        <taxon>Actinomycetes</taxon>
        <taxon>Micromonosporales</taxon>
        <taxon>Micromonosporaceae</taxon>
        <taxon>Micromonospora</taxon>
    </lineage>
</organism>
<dbReference type="InterPro" id="IPR036388">
    <property type="entry name" value="WH-like_DNA-bd_sf"/>
</dbReference>
<keyword evidence="2" id="KW-0805">Transcription regulation</keyword>
<evidence type="ECO:0000256" key="1">
    <source>
        <dbReference type="ARBA" id="ARBA00010641"/>
    </source>
</evidence>
<protein>
    <submittedName>
        <fullName evidence="6">Sigma-70, region 4</fullName>
    </submittedName>
</protein>
<dbReference type="GO" id="GO:0006352">
    <property type="term" value="P:DNA-templated transcription initiation"/>
    <property type="evidence" value="ECO:0007669"/>
    <property type="project" value="InterPro"/>
</dbReference>
<name>A0A1C5GUM3_9ACTN</name>
<dbReference type="GO" id="GO:0003677">
    <property type="term" value="F:DNA binding"/>
    <property type="evidence" value="ECO:0007669"/>
    <property type="project" value="InterPro"/>
</dbReference>
<dbReference type="EMBL" id="LT607751">
    <property type="protein sequence ID" value="SCG37478.1"/>
    <property type="molecule type" value="Genomic_DNA"/>
</dbReference>
<evidence type="ECO:0000313" key="7">
    <source>
        <dbReference type="Proteomes" id="UP000198210"/>
    </source>
</evidence>